<dbReference type="AlphaFoldDB" id="A0A9P4PZX2"/>
<dbReference type="Proteomes" id="UP000799441">
    <property type="component" value="Unassembled WGS sequence"/>
</dbReference>
<reference evidence="1" key="1">
    <citation type="journal article" date="2020" name="Stud. Mycol.">
        <title>101 Dothideomycetes genomes: a test case for predicting lifestyles and emergence of pathogens.</title>
        <authorList>
            <person name="Haridas S."/>
            <person name="Albert R."/>
            <person name="Binder M."/>
            <person name="Bloem J."/>
            <person name="Labutti K."/>
            <person name="Salamov A."/>
            <person name="Andreopoulos B."/>
            <person name="Baker S."/>
            <person name="Barry K."/>
            <person name="Bills G."/>
            <person name="Bluhm B."/>
            <person name="Cannon C."/>
            <person name="Castanera R."/>
            <person name="Culley D."/>
            <person name="Daum C."/>
            <person name="Ezra D."/>
            <person name="Gonzalez J."/>
            <person name="Henrissat B."/>
            <person name="Kuo A."/>
            <person name="Liang C."/>
            <person name="Lipzen A."/>
            <person name="Lutzoni F."/>
            <person name="Magnuson J."/>
            <person name="Mondo S."/>
            <person name="Nolan M."/>
            <person name="Ohm R."/>
            <person name="Pangilinan J."/>
            <person name="Park H.-J."/>
            <person name="Ramirez L."/>
            <person name="Alfaro M."/>
            <person name="Sun H."/>
            <person name="Tritt A."/>
            <person name="Yoshinaga Y."/>
            <person name="Zwiers L.-H."/>
            <person name="Turgeon B."/>
            <person name="Goodwin S."/>
            <person name="Spatafora J."/>
            <person name="Crous P."/>
            <person name="Grigoriev I."/>
        </authorList>
    </citation>
    <scope>NUCLEOTIDE SEQUENCE</scope>
    <source>
        <strain evidence="1">CBS 116435</strain>
    </source>
</reference>
<dbReference type="EMBL" id="MU003860">
    <property type="protein sequence ID" value="KAF2716843.1"/>
    <property type="molecule type" value="Genomic_DNA"/>
</dbReference>
<organism evidence="1 2">
    <name type="scientific">Polychaeton citri CBS 116435</name>
    <dbReference type="NCBI Taxonomy" id="1314669"/>
    <lineage>
        <taxon>Eukaryota</taxon>
        <taxon>Fungi</taxon>
        <taxon>Dikarya</taxon>
        <taxon>Ascomycota</taxon>
        <taxon>Pezizomycotina</taxon>
        <taxon>Dothideomycetes</taxon>
        <taxon>Dothideomycetidae</taxon>
        <taxon>Capnodiales</taxon>
        <taxon>Capnodiaceae</taxon>
        <taxon>Polychaeton</taxon>
    </lineage>
</organism>
<evidence type="ECO:0000313" key="1">
    <source>
        <dbReference type="EMBL" id="KAF2716843.1"/>
    </source>
</evidence>
<comment type="caution">
    <text evidence="1">The sequence shown here is derived from an EMBL/GenBank/DDBJ whole genome shotgun (WGS) entry which is preliminary data.</text>
</comment>
<protein>
    <submittedName>
        <fullName evidence="1">Uncharacterized protein</fullName>
    </submittedName>
</protein>
<accession>A0A9P4PZX2</accession>
<name>A0A9P4PZX2_9PEZI</name>
<evidence type="ECO:0000313" key="2">
    <source>
        <dbReference type="Proteomes" id="UP000799441"/>
    </source>
</evidence>
<gene>
    <name evidence="1" type="ORF">K431DRAFT_169863</name>
</gene>
<proteinExistence type="predicted"/>
<keyword evidence="2" id="KW-1185">Reference proteome</keyword>
<sequence length="110" mass="11686">MFGPLHLPQLVALVTSLPDSFGPPAKCRLLQAVDYSALMTSDFSYARSPVAGRSGRDACTLPCPGSLQPAVTSDVARGNRPWCMASVRPAHGEMASSLVALRPIRHVGLR</sequence>